<proteinExistence type="predicted"/>
<protein>
    <submittedName>
        <fullName evidence="1">Histone H2A type 1-H-like protein</fullName>
    </submittedName>
</protein>
<gene>
    <name evidence="1" type="ORF">G2W53_017304</name>
</gene>
<dbReference type="EMBL" id="JAAIUW010000006">
    <property type="protein sequence ID" value="KAF7826140.1"/>
    <property type="molecule type" value="Genomic_DNA"/>
</dbReference>
<organism evidence="1 2">
    <name type="scientific">Senna tora</name>
    <dbReference type="NCBI Taxonomy" id="362788"/>
    <lineage>
        <taxon>Eukaryota</taxon>
        <taxon>Viridiplantae</taxon>
        <taxon>Streptophyta</taxon>
        <taxon>Embryophyta</taxon>
        <taxon>Tracheophyta</taxon>
        <taxon>Spermatophyta</taxon>
        <taxon>Magnoliopsida</taxon>
        <taxon>eudicotyledons</taxon>
        <taxon>Gunneridae</taxon>
        <taxon>Pentapetalae</taxon>
        <taxon>rosids</taxon>
        <taxon>fabids</taxon>
        <taxon>Fabales</taxon>
        <taxon>Fabaceae</taxon>
        <taxon>Caesalpinioideae</taxon>
        <taxon>Cassia clade</taxon>
        <taxon>Senna</taxon>
    </lineage>
</organism>
<dbReference type="OrthoDB" id="10510986at2759"/>
<name>A0A834TQ69_9FABA</name>
<evidence type="ECO:0000313" key="2">
    <source>
        <dbReference type="Proteomes" id="UP000634136"/>
    </source>
</evidence>
<comment type="caution">
    <text evidence="1">The sequence shown here is derived from an EMBL/GenBank/DDBJ whole genome shotgun (WGS) entry which is preliminary data.</text>
</comment>
<reference evidence="1" key="1">
    <citation type="submission" date="2020-09" db="EMBL/GenBank/DDBJ databases">
        <title>Genome-Enabled Discovery of Anthraquinone Biosynthesis in Senna tora.</title>
        <authorList>
            <person name="Kang S.-H."/>
            <person name="Pandey R.P."/>
            <person name="Lee C.-M."/>
            <person name="Sim J.-S."/>
            <person name="Jeong J.-T."/>
            <person name="Choi B.-S."/>
            <person name="Jung M."/>
            <person name="Ginzburg D."/>
            <person name="Zhao K."/>
            <person name="Won S.Y."/>
            <person name="Oh T.-J."/>
            <person name="Yu Y."/>
            <person name="Kim N.-H."/>
            <person name="Lee O.R."/>
            <person name="Lee T.-H."/>
            <person name="Bashyal P."/>
            <person name="Kim T.-S."/>
            <person name="Lee W.-H."/>
            <person name="Kawkins C."/>
            <person name="Kim C.-K."/>
            <person name="Kim J.S."/>
            <person name="Ahn B.O."/>
            <person name="Rhee S.Y."/>
            <person name="Sohng J.K."/>
        </authorList>
    </citation>
    <scope>NUCLEOTIDE SEQUENCE</scope>
    <source>
        <tissue evidence="1">Leaf</tissue>
    </source>
</reference>
<keyword evidence="2" id="KW-1185">Reference proteome</keyword>
<sequence>MVRKLLYYIRAWFRSRDLWVMGPPRFRCATLIVEMFYKL</sequence>
<dbReference type="AlphaFoldDB" id="A0A834TQ69"/>
<accession>A0A834TQ69</accession>
<dbReference type="Proteomes" id="UP000634136">
    <property type="component" value="Unassembled WGS sequence"/>
</dbReference>
<evidence type="ECO:0000313" key="1">
    <source>
        <dbReference type="EMBL" id="KAF7826140.1"/>
    </source>
</evidence>